<proteinExistence type="predicted"/>
<feature type="transmembrane region" description="Helical" evidence="1">
    <location>
        <begin position="15"/>
        <end position="35"/>
    </location>
</feature>
<evidence type="ECO:0000256" key="1">
    <source>
        <dbReference type="SAM" id="Phobius"/>
    </source>
</evidence>
<sequence length="81" mass="8990">MAPHGSTSILRSVDIILRLLISVLMLTSPTSSLRWRYRSTDDEYIQGRVIFLPAAGKDEATPDHRCRQLSVVGGATVKVEH</sequence>
<organism evidence="2 3">
    <name type="scientific">Lojkania enalia</name>
    <dbReference type="NCBI Taxonomy" id="147567"/>
    <lineage>
        <taxon>Eukaryota</taxon>
        <taxon>Fungi</taxon>
        <taxon>Dikarya</taxon>
        <taxon>Ascomycota</taxon>
        <taxon>Pezizomycotina</taxon>
        <taxon>Dothideomycetes</taxon>
        <taxon>Pleosporomycetidae</taxon>
        <taxon>Pleosporales</taxon>
        <taxon>Pleosporales incertae sedis</taxon>
        <taxon>Lojkania</taxon>
    </lineage>
</organism>
<reference evidence="3" key="1">
    <citation type="journal article" date="2020" name="Stud. Mycol.">
        <title>101 Dothideomycetes genomes: A test case for predicting lifestyles and emergence of pathogens.</title>
        <authorList>
            <person name="Haridas S."/>
            <person name="Albert R."/>
            <person name="Binder M."/>
            <person name="Bloem J."/>
            <person name="LaButti K."/>
            <person name="Salamov A."/>
            <person name="Andreopoulos B."/>
            <person name="Baker S."/>
            <person name="Barry K."/>
            <person name="Bills G."/>
            <person name="Bluhm B."/>
            <person name="Cannon C."/>
            <person name="Castanera R."/>
            <person name="Culley D."/>
            <person name="Daum C."/>
            <person name="Ezra D."/>
            <person name="Gonzalez J."/>
            <person name="Henrissat B."/>
            <person name="Kuo A."/>
            <person name="Liang C."/>
            <person name="Lipzen A."/>
            <person name="Lutzoni F."/>
            <person name="Magnuson J."/>
            <person name="Mondo S."/>
            <person name="Nolan M."/>
            <person name="Ohm R."/>
            <person name="Pangilinan J."/>
            <person name="Park H.-J."/>
            <person name="Ramirez L."/>
            <person name="Alfaro M."/>
            <person name="Sun H."/>
            <person name="Tritt A."/>
            <person name="Yoshinaga Y."/>
            <person name="Zwiers L.-H."/>
            <person name="Turgeon B."/>
            <person name="Goodwin S."/>
            <person name="Spatafora J."/>
            <person name="Crous P."/>
            <person name="Grigoriev I."/>
        </authorList>
    </citation>
    <scope>NUCLEOTIDE SEQUENCE [LARGE SCALE GENOMIC DNA]</scope>
    <source>
        <strain evidence="3">CBS 304.66</strain>
    </source>
</reference>
<accession>A0A9P4NB62</accession>
<dbReference type="AlphaFoldDB" id="A0A9P4NB62"/>
<gene>
    <name evidence="2" type="ORF">CC78DRAFT_529087</name>
</gene>
<evidence type="ECO:0000313" key="3">
    <source>
        <dbReference type="Proteomes" id="UP000800093"/>
    </source>
</evidence>
<comment type="caution">
    <text evidence="2">The sequence shown here is derived from an EMBL/GenBank/DDBJ whole genome shotgun (WGS) entry which is preliminary data.</text>
</comment>
<dbReference type="EMBL" id="ML986581">
    <property type="protein sequence ID" value="KAF2269926.1"/>
    <property type="molecule type" value="Genomic_DNA"/>
</dbReference>
<keyword evidence="1" id="KW-0812">Transmembrane</keyword>
<evidence type="ECO:0000313" key="2">
    <source>
        <dbReference type="EMBL" id="KAF2269926.1"/>
    </source>
</evidence>
<keyword evidence="3" id="KW-1185">Reference proteome</keyword>
<protein>
    <submittedName>
        <fullName evidence="2">Uncharacterized protein</fullName>
    </submittedName>
</protein>
<keyword evidence="1" id="KW-0472">Membrane</keyword>
<keyword evidence="1" id="KW-1133">Transmembrane helix</keyword>
<dbReference type="Proteomes" id="UP000800093">
    <property type="component" value="Unassembled WGS sequence"/>
</dbReference>
<name>A0A9P4NB62_9PLEO</name>